<sequence>MISPGAVTVKVPVIRWVPRPAPGGTGPWSGMPVTVTSPVCAPPSRTVPAGVTASAGSSPGRGFTAGVRRMR</sequence>
<proteinExistence type="predicted"/>
<feature type="region of interest" description="Disordered" evidence="1">
    <location>
        <begin position="48"/>
        <end position="71"/>
    </location>
</feature>
<evidence type="ECO:0000313" key="2">
    <source>
        <dbReference type="EMBL" id="QES50234.1"/>
    </source>
</evidence>
<protein>
    <submittedName>
        <fullName evidence="2">Uncharacterized protein</fullName>
    </submittedName>
</protein>
<organism evidence="2 3">
    <name type="scientific">Streptomyces venezuelae</name>
    <dbReference type="NCBI Taxonomy" id="54571"/>
    <lineage>
        <taxon>Bacteria</taxon>
        <taxon>Bacillati</taxon>
        <taxon>Actinomycetota</taxon>
        <taxon>Actinomycetes</taxon>
        <taxon>Kitasatosporales</taxon>
        <taxon>Streptomycetaceae</taxon>
        <taxon>Streptomyces</taxon>
    </lineage>
</organism>
<gene>
    <name evidence="2" type="ORF">DEJ50_22805</name>
</gene>
<name>A0A5P2D4Y9_STRVZ</name>
<dbReference type="AlphaFoldDB" id="A0A5P2D4Y9"/>
<dbReference type="Proteomes" id="UP000325211">
    <property type="component" value="Chromosome"/>
</dbReference>
<evidence type="ECO:0000313" key="3">
    <source>
        <dbReference type="Proteomes" id="UP000325211"/>
    </source>
</evidence>
<accession>A0A5P2D4Y9</accession>
<evidence type="ECO:0000256" key="1">
    <source>
        <dbReference type="SAM" id="MobiDB-lite"/>
    </source>
</evidence>
<reference evidence="2 3" key="1">
    <citation type="submission" date="2018-05" db="EMBL/GenBank/DDBJ databases">
        <title>Streptomyces venezuelae.</title>
        <authorList>
            <person name="Kim W."/>
            <person name="Lee N."/>
            <person name="Cho B.-K."/>
        </authorList>
    </citation>
    <scope>NUCLEOTIDE SEQUENCE [LARGE SCALE GENOMIC DNA]</scope>
    <source>
        <strain evidence="2 3">ATCC 21782</strain>
    </source>
</reference>
<dbReference type="EMBL" id="CP029190">
    <property type="protein sequence ID" value="QES50234.1"/>
    <property type="molecule type" value="Genomic_DNA"/>
</dbReference>